<dbReference type="EMBL" id="JAROBY010000052">
    <property type="protein sequence ID" value="MEB4797402.1"/>
    <property type="molecule type" value="Genomic_DNA"/>
</dbReference>
<organism evidence="1 2">
    <name type="scientific">Paenibacillus chondroitinus</name>
    <dbReference type="NCBI Taxonomy" id="59842"/>
    <lineage>
        <taxon>Bacteria</taxon>
        <taxon>Bacillati</taxon>
        <taxon>Bacillota</taxon>
        <taxon>Bacilli</taxon>
        <taxon>Bacillales</taxon>
        <taxon>Paenibacillaceae</taxon>
        <taxon>Paenibacillus</taxon>
    </lineage>
</organism>
<dbReference type="Proteomes" id="UP001355653">
    <property type="component" value="Unassembled WGS sequence"/>
</dbReference>
<proteinExistence type="predicted"/>
<accession>A0ABU6DKR3</accession>
<dbReference type="RefSeq" id="WP_127453735.1">
    <property type="nucleotide sequence ID" value="NZ_JAROBY010000052.1"/>
</dbReference>
<protein>
    <submittedName>
        <fullName evidence="1">Uncharacterized protein</fullName>
    </submittedName>
</protein>
<evidence type="ECO:0000313" key="2">
    <source>
        <dbReference type="Proteomes" id="UP001355653"/>
    </source>
</evidence>
<comment type="caution">
    <text evidence="1">The sequence shown here is derived from an EMBL/GenBank/DDBJ whole genome shotgun (WGS) entry which is preliminary data.</text>
</comment>
<keyword evidence="2" id="KW-1185">Reference proteome</keyword>
<reference evidence="1 2" key="1">
    <citation type="submission" date="2023-03" db="EMBL/GenBank/DDBJ databases">
        <title>Bacillus Genome Sequencing.</title>
        <authorList>
            <person name="Dunlap C."/>
        </authorList>
    </citation>
    <scope>NUCLEOTIDE SEQUENCE [LARGE SCALE GENOMIC DNA]</scope>
    <source>
        <strain evidence="1 2">NRS-1351</strain>
    </source>
</reference>
<sequence>MERRVKELEELVIKQNGQLREIQSKLELLTDRVLRLSVCKASNGDFPFYDLILSYGITPDQQAQITRLFMALSEKLACNALPTRLKETESYSTDYLFSDQPIQYDDVINSIIKIWPTTDDSLPLSLIKAMKDQGMQVHVCDYLLSKVTT</sequence>
<evidence type="ECO:0000313" key="1">
    <source>
        <dbReference type="EMBL" id="MEB4797402.1"/>
    </source>
</evidence>
<name>A0ABU6DKR3_9BACL</name>
<gene>
    <name evidence="1" type="ORF">P5G65_26195</name>
</gene>